<protein>
    <submittedName>
        <fullName evidence="1">Uncharacterized protein</fullName>
    </submittedName>
</protein>
<dbReference type="HOGENOM" id="CLU_2689109_0_0_1"/>
<name>A0A015K4C8_RHIIW</name>
<sequence length="74" mass="7521">MLGEAQNGDPDLQRIGLVDREPPLGHQNLVVLRGTWALGGSHCPGLGGFGGSKASGSPVEALALGQRMAAMVEA</sequence>
<proteinExistence type="predicted"/>
<keyword evidence="2" id="KW-1185">Reference proteome</keyword>
<dbReference type="EMBL" id="JEMT01011975">
    <property type="protein sequence ID" value="EXX76612.1"/>
    <property type="molecule type" value="Genomic_DNA"/>
</dbReference>
<accession>A0A015K4C8</accession>
<dbReference type="Proteomes" id="UP000022910">
    <property type="component" value="Unassembled WGS sequence"/>
</dbReference>
<organism evidence="1 2">
    <name type="scientific">Rhizophagus irregularis (strain DAOM 197198w)</name>
    <name type="common">Glomus intraradices</name>
    <dbReference type="NCBI Taxonomy" id="1432141"/>
    <lineage>
        <taxon>Eukaryota</taxon>
        <taxon>Fungi</taxon>
        <taxon>Fungi incertae sedis</taxon>
        <taxon>Mucoromycota</taxon>
        <taxon>Glomeromycotina</taxon>
        <taxon>Glomeromycetes</taxon>
        <taxon>Glomerales</taxon>
        <taxon>Glomeraceae</taxon>
        <taxon>Rhizophagus</taxon>
    </lineage>
</organism>
<evidence type="ECO:0000313" key="1">
    <source>
        <dbReference type="EMBL" id="EXX76612.1"/>
    </source>
</evidence>
<evidence type="ECO:0000313" key="2">
    <source>
        <dbReference type="Proteomes" id="UP000022910"/>
    </source>
</evidence>
<reference evidence="1 2" key="1">
    <citation type="submission" date="2014-02" db="EMBL/GenBank/DDBJ databases">
        <title>Single nucleus genome sequencing reveals high similarity among nuclei of an endomycorrhizal fungus.</title>
        <authorList>
            <person name="Lin K."/>
            <person name="Geurts R."/>
            <person name="Zhang Z."/>
            <person name="Limpens E."/>
            <person name="Saunders D.G."/>
            <person name="Mu D."/>
            <person name="Pang E."/>
            <person name="Cao H."/>
            <person name="Cha H."/>
            <person name="Lin T."/>
            <person name="Zhou Q."/>
            <person name="Shang Y."/>
            <person name="Li Y."/>
            <person name="Ivanov S."/>
            <person name="Sharma T."/>
            <person name="Velzen R.V."/>
            <person name="Ruijter N.D."/>
            <person name="Aanen D.K."/>
            <person name="Win J."/>
            <person name="Kamoun S."/>
            <person name="Bisseling T."/>
            <person name="Huang S."/>
        </authorList>
    </citation>
    <scope>NUCLEOTIDE SEQUENCE [LARGE SCALE GENOMIC DNA]</scope>
    <source>
        <strain evidence="2">DAOM197198w</strain>
    </source>
</reference>
<comment type="caution">
    <text evidence="1">The sequence shown here is derived from an EMBL/GenBank/DDBJ whole genome shotgun (WGS) entry which is preliminary data.</text>
</comment>
<dbReference type="AlphaFoldDB" id="A0A015K4C8"/>
<gene>
    <name evidence="1" type="ORF">RirG_031500</name>
</gene>